<dbReference type="Gene3D" id="3.30.70.100">
    <property type="match status" value="1"/>
</dbReference>
<dbReference type="GO" id="GO:0005507">
    <property type="term" value="F:copper ion binding"/>
    <property type="evidence" value="ECO:0007669"/>
    <property type="project" value="InterPro"/>
</dbReference>
<evidence type="ECO:0000256" key="1">
    <source>
        <dbReference type="ARBA" id="ARBA00022723"/>
    </source>
</evidence>
<dbReference type="SUPFAM" id="SSF55008">
    <property type="entry name" value="HMA, heavy metal-associated domain"/>
    <property type="match status" value="1"/>
</dbReference>
<dbReference type="Pfam" id="PF00403">
    <property type="entry name" value="HMA"/>
    <property type="match status" value="1"/>
</dbReference>
<dbReference type="RefSeq" id="WP_147802268.1">
    <property type="nucleotide sequence ID" value="NZ_CP144914.1"/>
</dbReference>
<dbReference type="CDD" id="cd00371">
    <property type="entry name" value="HMA"/>
    <property type="match status" value="1"/>
</dbReference>
<evidence type="ECO:0000313" key="4">
    <source>
        <dbReference type="Proteomes" id="UP000321816"/>
    </source>
</evidence>
<organism evidence="3 4">
    <name type="scientific">Alkalicoccus halolimnae</name>
    <dbReference type="NCBI Taxonomy" id="1667239"/>
    <lineage>
        <taxon>Bacteria</taxon>
        <taxon>Bacillati</taxon>
        <taxon>Bacillota</taxon>
        <taxon>Bacilli</taxon>
        <taxon>Bacillales</taxon>
        <taxon>Bacillaceae</taxon>
        <taxon>Alkalicoccus</taxon>
    </lineage>
</organism>
<protein>
    <submittedName>
        <fullName evidence="3">Cation transporter</fullName>
    </submittedName>
</protein>
<sequence>MQKEVIQVAGMTCGHCKQAVEGAASSVKGVSRAEVDLKAGNVTVEMEEGTNITEIKEEIEDQGYDIN</sequence>
<dbReference type="AlphaFoldDB" id="A0A5C7F9A6"/>
<keyword evidence="4" id="KW-1185">Reference proteome</keyword>
<dbReference type="InterPro" id="IPR036163">
    <property type="entry name" value="HMA_dom_sf"/>
</dbReference>
<name>A0A5C7F9A6_9BACI</name>
<evidence type="ECO:0000259" key="2">
    <source>
        <dbReference type="PROSITE" id="PS50846"/>
    </source>
</evidence>
<dbReference type="GO" id="GO:0006825">
    <property type="term" value="P:copper ion transport"/>
    <property type="evidence" value="ECO:0007669"/>
    <property type="project" value="InterPro"/>
</dbReference>
<dbReference type="Proteomes" id="UP000321816">
    <property type="component" value="Chromosome"/>
</dbReference>
<feature type="domain" description="HMA" evidence="2">
    <location>
        <begin position="2"/>
        <end position="67"/>
    </location>
</feature>
<keyword evidence="1" id="KW-0479">Metal-binding</keyword>
<accession>A0A5C7F9A6</accession>
<dbReference type="OrthoDB" id="9813965at2"/>
<proteinExistence type="predicted"/>
<evidence type="ECO:0000313" key="3">
    <source>
        <dbReference type="EMBL" id="WWD78573.1"/>
    </source>
</evidence>
<gene>
    <name evidence="3" type="ORF">FTX54_008995</name>
</gene>
<reference evidence="3 4" key="1">
    <citation type="submission" date="2024-01" db="EMBL/GenBank/DDBJ databases">
        <title>Complete Genome Sequence of Alkalicoccus halolimnae BZ-SZ-XJ29T, a Moderately Halophilic Bacterium Isolated from a Salt Lake.</title>
        <authorList>
            <person name="Zhao B."/>
        </authorList>
    </citation>
    <scope>NUCLEOTIDE SEQUENCE [LARGE SCALE GENOMIC DNA]</scope>
    <source>
        <strain evidence="3 4">BZ-SZ-XJ29</strain>
    </source>
</reference>
<dbReference type="InterPro" id="IPR000428">
    <property type="entry name" value="Cu-bd"/>
</dbReference>
<dbReference type="PRINTS" id="PR00944">
    <property type="entry name" value="CUEXPORT"/>
</dbReference>
<dbReference type="EMBL" id="CP144914">
    <property type="protein sequence ID" value="WWD78573.1"/>
    <property type="molecule type" value="Genomic_DNA"/>
</dbReference>
<dbReference type="InterPro" id="IPR006121">
    <property type="entry name" value="HMA_dom"/>
</dbReference>
<dbReference type="KEGG" id="ahal:FTX54_008995"/>
<dbReference type="FunFam" id="3.30.70.100:FF:000001">
    <property type="entry name" value="ATPase copper transporting beta"/>
    <property type="match status" value="1"/>
</dbReference>
<dbReference type="PROSITE" id="PS50846">
    <property type="entry name" value="HMA_2"/>
    <property type="match status" value="1"/>
</dbReference>